<dbReference type="SUPFAM" id="SSF51261">
    <property type="entry name" value="Duplicated hybrid motif"/>
    <property type="match status" value="1"/>
</dbReference>
<dbReference type="PANTHER" id="PTHR21666">
    <property type="entry name" value="PEPTIDASE-RELATED"/>
    <property type="match status" value="1"/>
</dbReference>
<evidence type="ECO:0000259" key="2">
    <source>
        <dbReference type="Pfam" id="PF01551"/>
    </source>
</evidence>
<evidence type="ECO:0000313" key="4">
    <source>
        <dbReference type="Proteomes" id="UP000293296"/>
    </source>
</evidence>
<protein>
    <submittedName>
        <fullName evidence="3">M23 family peptidase</fullName>
    </submittedName>
</protein>
<dbReference type="Proteomes" id="UP000293296">
    <property type="component" value="Chromosome"/>
</dbReference>
<organism evidence="3 4">
    <name type="scientific">Solidesulfovibrio carbinolicus</name>
    <dbReference type="NCBI Taxonomy" id="296842"/>
    <lineage>
        <taxon>Bacteria</taxon>
        <taxon>Pseudomonadati</taxon>
        <taxon>Thermodesulfobacteriota</taxon>
        <taxon>Desulfovibrionia</taxon>
        <taxon>Desulfovibrionales</taxon>
        <taxon>Desulfovibrionaceae</taxon>
        <taxon>Solidesulfovibrio</taxon>
    </lineage>
</organism>
<keyword evidence="1" id="KW-0732">Signal</keyword>
<feature type="domain" description="M23ase beta-sheet core" evidence="2">
    <location>
        <begin position="338"/>
        <end position="431"/>
    </location>
</feature>
<dbReference type="InterPro" id="IPR011055">
    <property type="entry name" value="Dup_hybrid_motif"/>
</dbReference>
<gene>
    <name evidence="3" type="ORF">C3Y92_12960</name>
</gene>
<evidence type="ECO:0000313" key="3">
    <source>
        <dbReference type="EMBL" id="QAZ68087.1"/>
    </source>
</evidence>
<accession>A0A4P6HLM7</accession>
<dbReference type="PANTHER" id="PTHR21666:SF289">
    <property type="entry name" value="L-ALA--D-GLU ENDOPEPTIDASE"/>
    <property type="match status" value="1"/>
</dbReference>
<reference evidence="3 4" key="1">
    <citation type="submission" date="2018-02" db="EMBL/GenBank/DDBJ databases">
        <title>Genome sequence of Desulfovibrio carbinolicus DSM 3852.</title>
        <authorList>
            <person name="Wilbanks E."/>
            <person name="Skennerton C.T."/>
            <person name="Orphan V.J."/>
        </authorList>
    </citation>
    <scope>NUCLEOTIDE SEQUENCE [LARGE SCALE GENOMIC DNA]</scope>
    <source>
        <strain evidence="3 4">DSM 3852</strain>
    </source>
</reference>
<name>A0A4P6HLM7_9BACT</name>
<dbReference type="GO" id="GO:0004222">
    <property type="term" value="F:metalloendopeptidase activity"/>
    <property type="evidence" value="ECO:0007669"/>
    <property type="project" value="TreeGrafter"/>
</dbReference>
<dbReference type="Gene3D" id="2.70.70.10">
    <property type="entry name" value="Glucose Permease (Domain IIA)"/>
    <property type="match status" value="1"/>
</dbReference>
<proteinExistence type="predicted"/>
<keyword evidence="4" id="KW-1185">Reference proteome</keyword>
<dbReference type="OrthoDB" id="9765786at2"/>
<sequence>MRILKPFKKSGKTGPAFWLLALGLLASPLIVAGFAGYQLFLKDAEKPQVTLSPQAEAASLKRPFVVTASDDQSGIRSLTVTVAQGQRRADVLRRVYDPPRDQVSERFSLEHSELRGGAFEIQIAAHDGSHANLGAGNAARVTKRMLLDPVPPTIKALTPAHYMRQGGAGLVVYEVNKDVARSGVVVGDRFFPGYKQKSGQYACLFAFPSDLDAEAYKPRLFVEDAAGNEKTGFFVNMAIKRRFREERVEITDEFLAARLPAFAGLFPQERDPVERFKKLNTELRRQNAAFIGSLSAKSGPEPLWDGGFIYLPRSVVRGSFGADRIYMYKGQEIGRELSDGIGLASVPGAQVPAANAGDVVFAGSLGVYGNTVVMDHGLALLTVYANLGSIAVKAGDVLKKGDPLGTTGTTGLTPGDQVHFAVYLAGQPVIPIEWWDGHWIEDNVSAKLRRYAAETPQP</sequence>
<dbReference type="InterPro" id="IPR050570">
    <property type="entry name" value="Cell_wall_metabolism_enzyme"/>
</dbReference>
<dbReference type="Pfam" id="PF01551">
    <property type="entry name" value="Peptidase_M23"/>
    <property type="match status" value="1"/>
</dbReference>
<evidence type="ECO:0000256" key="1">
    <source>
        <dbReference type="ARBA" id="ARBA00022729"/>
    </source>
</evidence>
<dbReference type="EMBL" id="CP026538">
    <property type="protein sequence ID" value="QAZ68087.1"/>
    <property type="molecule type" value="Genomic_DNA"/>
</dbReference>
<dbReference type="InterPro" id="IPR016047">
    <property type="entry name" value="M23ase_b-sheet_dom"/>
</dbReference>
<dbReference type="RefSeq" id="WP_129353248.1">
    <property type="nucleotide sequence ID" value="NZ_CP026538.1"/>
</dbReference>
<dbReference type="KEGG" id="dcb:C3Y92_12960"/>
<dbReference type="CDD" id="cd12797">
    <property type="entry name" value="M23_peptidase"/>
    <property type="match status" value="1"/>
</dbReference>
<dbReference type="AlphaFoldDB" id="A0A4P6HLM7"/>